<protein>
    <submittedName>
        <fullName evidence="2">Methyltransferase domain-containing protein</fullName>
    </submittedName>
</protein>
<keyword evidence="3" id="KW-1185">Reference proteome</keyword>
<feature type="region of interest" description="Disordered" evidence="1">
    <location>
        <begin position="79"/>
        <end position="105"/>
    </location>
</feature>
<gene>
    <name evidence="2" type="ORF">CSAL01_02892</name>
</gene>
<dbReference type="OrthoDB" id="2013972at2759"/>
<dbReference type="GO" id="GO:0008168">
    <property type="term" value="F:methyltransferase activity"/>
    <property type="evidence" value="ECO:0007669"/>
    <property type="project" value="UniProtKB-KW"/>
</dbReference>
<evidence type="ECO:0000313" key="3">
    <source>
        <dbReference type="Proteomes" id="UP000070121"/>
    </source>
</evidence>
<organism evidence="2 3">
    <name type="scientific">Colletotrichum salicis</name>
    <dbReference type="NCBI Taxonomy" id="1209931"/>
    <lineage>
        <taxon>Eukaryota</taxon>
        <taxon>Fungi</taxon>
        <taxon>Dikarya</taxon>
        <taxon>Ascomycota</taxon>
        <taxon>Pezizomycotina</taxon>
        <taxon>Sordariomycetes</taxon>
        <taxon>Hypocreomycetidae</taxon>
        <taxon>Glomerellales</taxon>
        <taxon>Glomerellaceae</taxon>
        <taxon>Colletotrichum</taxon>
        <taxon>Colletotrichum acutatum species complex</taxon>
    </lineage>
</organism>
<proteinExistence type="predicted"/>
<feature type="region of interest" description="Disordered" evidence="1">
    <location>
        <begin position="1"/>
        <end position="28"/>
    </location>
</feature>
<dbReference type="InterPro" id="IPR029063">
    <property type="entry name" value="SAM-dependent_MTases_sf"/>
</dbReference>
<reference evidence="2 3" key="1">
    <citation type="submission" date="2014-02" db="EMBL/GenBank/DDBJ databases">
        <title>The genome sequence of Colletotrichum salicis CBS 607.94.</title>
        <authorList>
            <person name="Baroncelli R."/>
            <person name="Thon M.R."/>
        </authorList>
    </citation>
    <scope>NUCLEOTIDE SEQUENCE [LARGE SCALE GENOMIC DNA]</scope>
    <source>
        <strain evidence="2 3">CBS 607.94</strain>
    </source>
</reference>
<feature type="compositionally biased region" description="Polar residues" evidence="1">
    <location>
        <begin position="15"/>
        <end position="28"/>
    </location>
</feature>
<dbReference type="AlphaFoldDB" id="A0A135S175"/>
<accession>A0A135S175</accession>
<keyword evidence="2" id="KW-0808">Transferase</keyword>
<evidence type="ECO:0000313" key="2">
    <source>
        <dbReference type="EMBL" id="KXH29665.1"/>
    </source>
</evidence>
<name>A0A135S175_9PEZI</name>
<dbReference type="EMBL" id="JFFI01002583">
    <property type="protein sequence ID" value="KXH29665.1"/>
    <property type="molecule type" value="Genomic_DNA"/>
</dbReference>
<dbReference type="GO" id="GO:0032259">
    <property type="term" value="P:methylation"/>
    <property type="evidence" value="ECO:0007669"/>
    <property type="project" value="UniProtKB-KW"/>
</dbReference>
<evidence type="ECO:0000256" key="1">
    <source>
        <dbReference type="SAM" id="MobiDB-lite"/>
    </source>
</evidence>
<dbReference type="Proteomes" id="UP000070121">
    <property type="component" value="Unassembled WGS sequence"/>
</dbReference>
<sequence length="264" mass="29710">MSSPGSSSDYGGDSTNPQVNPLDNFIPRQSQLARFEQEHPQNGNILVPLSHNTRNLRSAIDHHKDRATRAIKSFQQSFTKAKLDDSTNSPTDKTSSTGTEKDRLADAHTEASVIGVDLSPIQPTFVPPNYRFEIDDLEKEWTWTELFDFILIRSMWTQLVIEATNIVGKSMIVAPTFKQLLEEAGFEDVQGRQDKWSISPWQQNDSKQRELGVCCRAGTMEGLEPICMALFTRVLGWTQDEVVAFCAGVREELTQQTVHGYFNA</sequence>
<feature type="compositionally biased region" description="Polar residues" evidence="1">
    <location>
        <begin position="86"/>
        <end position="98"/>
    </location>
</feature>
<feature type="compositionally biased region" description="Low complexity" evidence="1">
    <location>
        <begin position="1"/>
        <end position="14"/>
    </location>
</feature>
<keyword evidence="2" id="KW-0489">Methyltransferase</keyword>
<comment type="caution">
    <text evidence="2">The sequence shown here is derived from an EMBL/GenBank/DDBJ whole genome shotgun (WGS) entry which is preliminary data.</text>
</comment>
<dbReference type="STRING" id="1209931.A0A135S175"/>
<dbReference type="SUPFAM" id="SSF53335">
    <property type="entry name" value="S-adenosyl-L-methionine-dependent methyltransferases"/>
    <property type="match status" value="1"/>
</dbReference>